<accession>A0A7W7GX19</accession>
<comment type="caution">
    <text evidence="1">The sequence shown here is derived from an EMBL/GenBank/DDBJ whole genome shotgun (WGS) entry which is preliminary data.</text>
</comment>
<sequence length="34" mass="3297">MRIRRGVFAAVLMALAAVAVLTGPGVSLLSGGAA</sequence>
<gene>
    <name evidence="1" type="ORF">BJY16_003312</name>
</gene>
<evidence type="ECO:0000313" key="1">
    <source>
        <dbReference type="EMBL" id="MBB4739853.1"/>
    </source>
</evidence>
<organism evidence="1 2">
    <name type="scientific">Actinoplanes octamycinicus</name>
    <dbReference type="NCBI Taxonomy" id="135948"/>
    <lineage>
        <taxon>Bacteria</taxon>
        <taxon>Bacillati</taxon>
        <taxon>Actinomycetota</taxon>
        <taxon>Actinomycetes</taxon>
        <taxon>Micromonosporales</taxon>
        <taxon>Micromonosporaceae</taxon>
        <taxon>Actinoplanes</taxon>
    </lineage>
</organism>
<name>A0A7W7GX19_9ACTN</name>
<dbReference type="EMBL" id="JACHNB010000001">
    <property type="protein sequence ID" value="MBB4739853.1"/>
    <property type="molecule type" value="Genomic_DNA"/>
</dbReference>
<protein>
    <submittedName>
        <fullName evidence="1">Uncharacterized protein</fullName>
    </submittedName>
</protein>
<dbReference type="Proteomes" id="UP000546162">
    <property type="component" value="Unassembled WGS sequence"/>
</dbReference>
<dbReference type="AlphaFoldDB" id="A0A7W7GX19"/>
<evidence type="ECO:0000313" key="2">
    <source>
        <dbReference type="Proteomes" id="UP000546162"/>
    </source>
</evidence>
<reference evidence="1 2" key="1">
    <citation type="submission" date="2020-08" db="EMBL/GenBank/DDBJ databases">
        <title>Sequencing the genomes of 1000 actinobacteria strains.</title>
        <authorList>
            <person name="Klenk H.-P."/>
        </authorList>
    </citation>
    <scope>NUCLEOTIDE SEQUENCE [LARGE SCALE GENOMIC DNA]</scope>
    <source>
        <strain evidence="1 2">DSM 45809</strain>
    </source>
</reference>
<proteinExistence type="predicted"/>
<keyword evidence="2" id="KW-1185">Reference proteome</keyword>